<name>A0ABP7JWT6_9RHOB</name>
<dbReference type="CDD" id="cd04301">
    <property type="entry name" value="NAT_SF"/>
    <property type="match status" value="1"/>
</dbReference>
<dbReference type="Proteomes" id="UP001399917">
    <property type="component" value="Unassembled WGS sequence"/>
</dbReference>
<keyword evidence="1" id="KW-0808">Transferase</keyword>
<evidence type="ECO:0000259" key="3">
    <source>
        <dbReference type="PROSITE" id="PS51186"/>
    </source>
</evidence>
<keyword evidence="2" id="KW-0012">Acyltransferase</keyword>
<dbReference type="PANTHER" id="PTHR43877">
    <property type="entry name" value="AMINOALKYLPHOSPHONATE N-ACETYLTRANSFERASE-RELATED-RELATED"/>
    <property type="match status" value="1"/>
</dbReference>
<evidence type="ECO:0000313" key="5">
    <source>
        <dbReference type="Proteomes" id="UP001399917"/>
    </source>
</evidence>
<dbReference type="PANTHER" id="PTHR43877:SF2">
    <property type="entry name" value="AMINOALKYLPHOSPHONATE N-ACETYLTRANSFERASE-RELATED"/>
    <property type="match status" value="1"/>
</dbReference>
<comment type="caution">
    <text evidence="4">The sequence shown here is derived from an EMBL/GenBank/DDBJ whole genome shotgun (WGS) entry which is preliminary data.</text>
</comment>
<sequence length="154" mass="17050">MTDASLTMRPAREADLASIVEMLADDELGASRETPSPPVNDCYRAAFAEIDADPNQFLCVVEDGQRIVGTLQLTFIPGLSRKGTKRGQIEAVRIASDRRGSELGKSMFAWAISECRSRGCSLVQLTTDKSRPDAHRFYDRLGFEPTHIGYKLKI</sequence>
<protein>
    <submittedName>
        <fullName evidence="4">GNAT family N-acetyltransferase</fullName>
    </submittedName>
</protein>
<reference evidence="5" key="1">
    <citation type="journal article" date="2019" name="Int. J. Syst. Evol. Microbiol.">
        <title>The Global Catalogue of Microorganisms (GCM) 10K type strain sequencing project: providing services to taxonomists for standard genome sequencing and annotation.</title>
        <authorList>
            <consortium name="The Broad Institute Genomics Platform"/>
            <consortium name="The Broad Institute Genome Sequencing Center for Infectious Disease"/>
            <person name="Wu L."/>
            <person name="Ma J."/>
        </authorList>
    </citation>
    <scope>NUCLEOTIDE SEQUENCE [LARGE SCALE GENOMIC DNA]</scope>
    <source>
        <strain evidence="5">JCM 17190</strain>
    </source>
</reference>
<dbReference type="InterPro" id="IPR050832">
    <property type="entry name" value="Bact_Acetyltransf"/>
</dbReference>
<evidence type="ECO:0000256" key="1">
    <source>
        <dbReference type="ARBA" id="ARBA00022679"/>
    </source>
</evidence>
<dbReference type="InterPro" id="IPR000182">
    <property type="entry name" value="GNAT_dom"/>
</dbReference>
<dbReference type="SUPFAM" id="SSF55729">
    <property type="entry name" value="Acyl-CoA N-acyltransferases (Nat)"/>
    <property type="match status" value="1"/>
</dbReference>
<dbReference type="PROSITE" id="PS51186">
    <property type="entry name" value="GNAT"/>
    <property type="match status" value="1"/>
</dbReference>
<dbReference type="Pfam" id="PF00583">
    <property type="entry name" value="Acetyltransf_1"/>
    <property type="match status" value="1"/>
</dbReference>
<dbReference type="RefSeq" id="WP_344842549.1">
    <property type="nucleotide sequence ID" value="NZ_BAABDF010000002.1"/>
</dbReference>
<dbReference type="InterPro" id="IPR016181">
    <property type="entry name" value="Acyl_CoA_acyltransferase"/>
</dbReference>
<evidence type="ECO:0000256" key="2">
    <source>
        <dbReference type="ARBA" id="ARBA00023315"/>
    </source>
</evidence>
<proteinExistence type="predicted"/>
<dbReference type="EMBL" id="BAABDF010000002">
    <property type="protein sequence ID" value="GAA3855341.1"/>
    <property type="molecule type" value="Genomic_DNA"/>
</dbReference>
<accession>A0ABP7JWT6</accession>
<organism evidence="4 5">
    <name type="scientific">Celeribacter arenosi</name>
    <dbReference type="NCBI Taxonomy" id="792649"/>
    <lineage>
        <taxon>Bacteria</taxon>
        <taxon>Pseudomonadati</taxon>
        <taxon>Pseudomonadota</taxon>
        <taxon>Alphaproteobacteria</taxon>
        <taxon>Rhodobacterales</taxon>
        <taxon>Roseobacteraceae</taxon>
        <taxon>Celeribacter</taxon>
    </lineage>
</organism>
<keyword evidence="5" id="KW-1185">Reference proteome</keyword>
<dbReference type="Gene3D" id="3.40.630.30">
    <property type="match status" value="1"/>
</dbReference>
<feature type="domain" description="N-acetyltransferase" evidence="3">
    <location>
        <begin position="6"/>
        <end position="154"/>
    </location>
</feature>
<gene>
    <name evidence="4" type="ORF">GCM10022404_03150</name>
</gene>
<evidence type="ECO:0000313" key="4">
    <source>
        <dbReference type="EMBL" id="GAA3855341.1"/>
    </source>
</evidence>